<dbReference type="AlphaFoldDB" id="A0AA88DDR5"/>
<dbReference type="SUPFAM" id="SSF55455">
    <property type="entry name" value="SRF-like"/>
    <property type="match status" value="1"/>
</dbReference>
<evidence type="ECO:0000256" key="5">
    <source>
        <dbReference type="ARBA" id="ARBA00023242"/>
    </source>
</evidence>
<dbReference type="InterPro" id="IPR002100">
    <property type="entry name" value="TF_MADSbox"/>
</dbReference>
<evidence type="ECO:0000256" key="3">
    <source>
        <dbReference type="ARBA" id="ARBA00023125"/>
    </source>
</evidence>
<keyword evidence="4" id="KW-0804">Transcription</keyword>
<gene>
    <name evidence="7" type="ORF">TIFTF001_021560</name>
</gene>
<dbReference type="PANTHER" id="PTHR11945:SF776">
    <property type="entry name" value="AGAMOUS-LIKE 50-RELATED"/>
    <property type="match status" value="1"/>
</dbReference>
<comment type="caution">
    <text evidence="7">The sequence shown here is derived from an EMBL/GenBank/DDBJ whole genome shotgun (WGS) entry which is preliminary data.</text>
</comment>
<dbReference type="Gramene" id="FCD_00029917-RA">
    <property type="protein sequence ID" value="FCD_00029917-RA:cds"/>
    <property type="gene ID" value="FCD_00029917"/>
</dbReference>
<dbReference type="GO" id="GO:0046983">
    <property type="term" value="F:protein dimerization activity"/>
    <property type="evidence" value="ECO:0007669"/>
    <property type="project" value="InterPro"/>
</dbReference>
<evidence type="ECO:0000259" key="6">
    <source>
        <dbReference type="PROSITE" id="PS50066"/>
    </source>
</evidence>
<accession>A0AA88DDR5</accession>
<dbReference type="GO" id="GO:0005634">
    <property type="term" value="C:nucleus"/>
    <property type="evidence" value="ECO:0007669"/>
    <property type="project" value="UniProtKB-SubCell"/>
</dbReference>
<dbReference type="PANTHER" id="PTHR11945">
    <property type="entry name" value="MADS BOX PROTEIN"/>
    <property type="match status" value="1"/>
</dbReference>
<evidence type="ECO:0000256" key="4">
    <source>
        <dbReference type="ARBA" id="ARBA00023163"/>
    </source>
</evidence>
<keyword evidence="8" id="KW-1185">Reference proteome</keyword>
<dbReference type="Gene3D" id="6.10.140.920">
    <property type="match status" value="1"/>
</dbReference>
<protein>
    <recommendedName>
        <fullName evidence="6">MADS-box domain-containing protein</fullName>
    </recommendedName>
</protein>
<dbReference type="InterPro" id="IPR036879">
    <property type="entry name" value="TF_MADSbox_sf"/>
</dbReference>
<evidence type="ECO:0000256" key="1">
    <source>
        <dbReference type="ARBA" id="ARBA00004123"/>
    </source>
</evidence>
<dbReference type="CDD" id="cd00265">
    <property type="entry name" value="MADS_MEF2_like"/>
    <property type="match status" value="1"/>
</dbReference>
<dbReference type="GO" id="GO:0000981">
    <property type="term" value="F:DNA-binding transcription factor activity, RNA polymerase II-specific"/>
    <property type="evidence" value="ECO:0007669"/>
    <property type="project" value="TreeGrafter"/>
</dbReference>
<evidence type="ECO:0000256" key="2">
    <source>
        <dbReference type="ARBA" id="ARBA00023015"/>
    </source>
</evidence>
<evidence type="ECO:0000313" key="8">
    <source>
        <dbReference type="Proteomes" id="UP001187192"/>
    </source>
</evidence>
<dbReference type="InterPro" id="IPR033896">
    <property type="entry name" value="MEF2-like_N"/>
</dbReference>
<reference evidence="7" key="1">
    <citation type="submission" date="2023-07" db="EMBL/GenBank/DDBJ databases">
        <title>draft genome sequence of fig (Ficus carica).</title>
        <authorList>
            <person name="Takahashi T."/>
            <person name="Nishimura K."/>
        </authorList>
    </citation>
    <scope>NUCLEOTIDE SEQUENCE</scope>
</reference>
<dbReference type="Proteomes" id="UP001187192">
    <property type="component" value="Unassembled WGS sequence"/>
</dbReference>
<keyword evidence="2" id="KW-0805">Transcription regulation</keyword>
<evidence type="ECO:0000313" key="7">
    <source>
        <dbReference type="EMBL" id="GMN52421.1"/>
    </source>
</evidence>
<dbReference type="Pfam" id="PF00319">
    <property type="entry name" value="SRF-TF"/>
    <property type="match status" value="1"/>
</dbReference>
<keyword evidence="3" id="KW-0238">DNA-binding</keyword>
<feature type="domain" description="MADS-box" evidence="6">
    <location>
        <begin position="18"/>
        <end position="78"/>
    </location>
</feature>
<dbReference type="SMART" id="SM00432">
    <property type="entry name" value="MADS"/>
    <property type="match status" value="1"/>
</dbReference>
<dbReference type="GO" id="GO:0000978">
    <property type="term" value="F:RNA polymerase II cis-regulatory region sequence-specific DNA binding"/>
    <property type="evidence" value="ECO:0007669"/>
    <property type="project" value="TreeGrafter"/>
</dbReference>
<organism evidence="7 8">
    <name type="scientific">Ficus carica</name>
    <name type="common">Common fig</name>
    <dbReference type="NCBI Taxonomy" id="3494"/>
    <lineage>
        <taxon>Eukaryota</taxon>
        <taxon>Viridiplantae</taxon>
        <taxon>Streptophyta</taxon>
        <taxon>Embryophyta</taxon>
        <taxon>Tracheophyta</taxon>
        <taxon>Spermatophyta</taxon>
        <taxon>Magnoliopsida</taxon>
        <taxon>eudicotyledons</taxon>
        <taxon>Gunneridae</taxon>
        <taxon>Pentapetalae</taxon>
        <taxon>rosids</taxon>
        <taxon>fabids</taxon>
        <taxon>Rosales</taxon>
        <taxon>Moraceae</taxon>
        <taxon>Ficeae</taxon>
        <taxon>Ficus</taxon>
    </lineage>
</organism>
<keyword evidence="5" id="KW-0539">Nucleus</keyword>
<dbReference type="FunFam" id="3.40.1810.10:FF:000006">
    <property type="entry name" value="Agamous-like MADS-box protein AGL62"/>
    <property type="match status" value="1"/>
</dbReference>
<dbReference type="PRINTS" id="PR00404">
    <property type="entry name" value="MADSDOMAIN"/>
</dbReference>
<dbReference type="Gene3D" id="3.40.1810.10">
    <property type="entry name" value="Transcription factor, MADS-box"/>
    <property type="match status" value="1"/>
</dbReference>
<dbReference type="GO" id="GO:0045944">
    <property type="term" value="P:positive regulation of transcription by RNA polymerase II"/>
    <property type="evidence" value="ECO:0007669"/>
    <property type="project" value="InterPro"/>
</dbReference>
<comment type="subcellular location">
    <subcellularLocation>
        <location evidence="1">Nucleus</location>
    </subcellularLocation>
</comment>
<proteinExistence type="predicted"/>
<name>A0AA88DDR5_FICCA</name>
<dbReference type="EMBL" id="BTGU01000041">
    <property type="protein sequence ID" value="GMN52421.1"/>
    <property type="molecule type" value="Genomic_DNA"/>
</dbReference>
<dbReference type="PROSITE" id="PS50066">
    <property type="entry name" value="MADS_BOX_2"/>
    <property type="match status" value="1"/>
</dbReference>
<sequence>MENLPNNNDNNPIRRVNRGRQRVEMVRMTNESNLQVTFSKRRTGLFKKASELCTLCDVEMVLVVFSPGGKVFSFGHPSVEEVVNRYVHSARCFLPDPPAVEGVIRGANQLIEARRNANLRDLNVSMTEVQGQLDGERRRAEKLNRQRRAGQVQHWWENSAEDLHCLVQLGQLRKSLADLRRTVNMQADRIMRRASAAVNNTVPAILFNGVPSLPPLFPVAAIRSSPAVMIPLSNLSNNNQMMVDNDGEFGDNNTNNNNPGPVVNHGMLNMPPPLPPPPPPPQPQPHLNTNLFRTMGYGHGFY</sequence>